<gene>
    <name evidence="1" type="ORF">AVDCRST_MAG96-2719</name>
</gene>
<feature type="non-terminal residue" evidence="1">
    <location>
        <position position="1"/>
    </location>
</feature>
<name>A0A6J4T8G1_9BACT</name>
<accession>A0A6J4T8G1</accession>
<sequence length="44" mass="5301">WKIPKRRTKLKIISFQLFIAVSRCHNFFKTTFIRFSFFTSQSSG</sequence>
<organism evidence="1">
    <name type="scientific">uncultured Segetibacter sp</name>
    <dbReference type="NCBI Taxonomy" id="481133"/>
    <lineage>
        <taxon>Bacteria</taxon>
        <taxon>Pseudomonadati</taxon>
        <taxon>Bacteroidota</taxon>
        <taxon>Chitinophagia</taxon>
        <taxon>Chitinophagales</taxon>
        <taxon>Chitinophagaceae</taxon>
        <taxon>Segetibacter</taxon>
        <taxon>environmental samples</taxon>
    </lineage>
</organism>
<dbReference type="AlphaFoldDB" id="A0A6J4T8G1"/>
<feature type="non-terminal residue" evidence="1">
    <location>
        <position position="44"/>
    </location>
</feature>
<dbReference type="EMBL" id="CADCVN010001063">
    <property type="protein sequence ID" value="CAA9516634.1"/>
    <property type="molecule type" value="Genomic_DNA"/>
</dbReference>
<protein>
    <submittedName>
        <fullName evidence="1">Uncharacterized protein</fullName>
    </submittedName>
</protein>
<proteinExistence type="predicted"/>
<reference evidence="1" key="1">
    <citation type="submission" date="2020-02" db="EMBL/GenBank/DDBJ databases">
        <authorList>
            <person name="Meier V. D."/>
        </authorList>
    </citation>
    <scope>NUCLEOTIDE SEQUENCE</scope>
    <source>
        <strain evidence="1">AVDCRST_MAG96</strain>
    </source>
</reference>
<evidence type="ECO:0000313" key="1">
    <source>
        <dbReference type="EMBL" id="CAA9516634.1"/>
    </source>
</evidence>